<reference evidence="3" key="4">
    <citation type="submission" date="2025-05" db="UniProtKB">
        <authorList>
            <consortium name="EnsemblFungi"/>
        </authorList>
    </citation>
    <scope>IDENTIFICATION</scope>
    <source>
        <strain evidence="3">isolate 1-1 / race 1 (BBBD)</strain>
    </source>
</reference>
<accession>A0A180GZF2</accession>
<dbReference type="Proteomes" id="UP000005240">
    <property type="component" value="Unassembled WGS sequence"/>
</dbReference>
<dbReference type="VEuPathDB" id="FungiDB:PTTG_26020"/>
<dbReference type="AlphaFoldDB" id="A0A180GZF2"/>
<organism evidence="2">
    <name type="scientific">Puccinia triticina (isolate 1-1 / race 1 (BBBD))</name>
    <name type="common">Brown leaf rust fungus</name>
    <dbReference type="NCBI Taxonomy" id="630390"/>
    <lineage>
        <taxon>Eukaryota</taxon>
        <taxon>Fungi</taxon>
        <taxon>Dikarya</taxon>
        <taxon>Basidiomycota</taxon>
        <taxon>Pucciniomycotina</taxon>
        <taxon>Pucciniomycetes</taxon>
        <taxon>Pucciniales</taxon>
        <taxon>Pucciniaceae</taxon>
        <taxon>Puccinia</taxon>
    </lineage>
</organism>
<reference evidence="2" key="2">
    <citation type="submission" date="2016-05" db="EMBL/GenBank/DDBJ databases">
        <title>Comparative analysis highlights variable genome content of wheat rusts and divergence of the mating loci.</title>
        <authorList>
            <person name="Cuomo C.A."/>
            <person name="Bakkeren G."/>
            <person name="Szabo L."/>
            <person name="Khalil H."/>
            <person name="Joly D."/>
            <person name="Goldberg J."/>
            <person name="Young S."/>
            <person name="Zeng Q."/>
            <person name="Fellers J."/>
        </authorList>
    </citation>
    <scope>NUCLEOTIDE SEQUENCE [LARGE SCALE GENOMIC DNA]</scope>
    <source>
        <strain evidence="2">1-1 BBBD Race 1</strain>
    </source>
</reference>
<evidence type="ECO:0000313" key="2">
    <source>
        <dbReference type="EMBL" id="OAV97632.1"/>
    </source>
</evidence>
<dbReference type="PANTHER" id="PTHR10094:SF25">
    <property type="entry name" value="SCP2 STEROL-BINDING DOMAIN-CONTAINING PROTEIN 1"/>
    <property type="match status" value="1"/>
</dbReference>
<dbReference type="InterPro" id="IPR003033">
    <property type="entry name" value="SCP2_sterol-bd_dom"/>
</dbReference>
<dbReference type="OrthoDB" id="671439at2759"/>
<protein>
    <submittedName>
        <fullName evidence="3">SCP2 domain-containing protein</fullName>
    </submittedName>
</protein>
<dbReference type="STRING" id="630390.A0A180GZF2"/>
<reference evidence="2" key="1">
    <citation type="submission" date="2009-11" db="EMBL/GenBank/DDBJ databases">
        <authorList>
            <consortium name="The Broad Institute Genome Sequencing Platform"/>
            <person name="Ward D."/>
            <person name="Feldgarden M."/>
            <person name="Earl A."/>
            <person name="Young S.K."/>
            <person name="Zeng Q."/>
            <person name="Koehrsen M."/>
            <person name="Alvarado L."/>
            <person name="Berlin A."/>
            <person name="Bochicchio J."/>
            <person name="Borenstein D."/>
            <person name="Chapman S.B."/>
            <person name="Chen Z."/>
            <person name="Engels R."/>
            <person name="Freedman E."/>
            <person name="Gellesch M."/>
            <person name="Goldberg J."/>
            <person name="Griggs A."/>
            <person name="Gujja S."/>
            <person name="Heilman E."/>
            <person name="Heiman D."/>
            <person name="Hepburn T."/>
            <person name="Howarth C."/>
            <person name="Jen D."/>
            <person name="Larson L."/>
            <person name="Lewis B."/>
            <person name="Mehta T."/>
            <person name="Park D."/>
            <person name="Pearson M."/>
            <person name="Roberts A."/>
            <person name="Saif S."/>
            <person name="Shea T."/>
            <person name="Shenoy N."/>
            <person name="Sisk P."/>
            <person name="Stolte C."/>
            <person name="Sykes S."/>
            <person name="Thomson T."/>
            <person name="Walk T."/>
            <person name="White J."/>
            <person name="Yandava C."/>
            <person name="Izard J."/>
            <person name="Baranova O.V."/>
            <person name="Blanton J.M."/>
            <person name="Tanner A.C."/>
            <person name="Dewhirst F.E."/>
            <person name="Haas B."/>
            <person name="Nusbaum C."/>
            <person name="Birren B."/>
        </authorList>
    </citation>
    <scope>NUCLEOTIDE SEQUENCE [LARGE SCALE GENOMIC DNA]</scope>
    <source>
        <strain evidence="2">1-1 BBBD Race 1</strain>
    </source>
</reference>
<dbReference type="PANTHER" id="PTHR10094">
    <property type="entry name" value="STEROL CARRIER PROTEIN 2 SCP-2 FAMILY PROTEIN"/>
    <property type="match status" value="1"/>
</dbReference>
<evidence type="ECO:0000313" key="3">
    <source>
        <dbReference type="EnsemblFungi" id="PTTG_26020-t43_1-p1"/>
    </source>
</evidence>
<dbReference type="EMBL" id="ADAS02000012">
    <property type="protein sequence ID" value="OAV97632.1"/>
    <property type="molecule type" value="Genomic_DNA"/>
</dbReference>
<gene>
    <name evidence="2" type="ORF">PTTG_26020</name>
</gene>
<evidence type="ECO:0000313" key="4">
    <source>
        <dbReference type="Proteomes" id="UP000005240"/>
    </source>
</evidence>
<dbReference type="EnsemblFungi" id="PTTG_26020-t43_1">
    <property type="protein sequence ID" value="PTTG_26020-t43_1-p1"/>
    <property type="gene ID" value="PTTG_26020"/>
</dbReference>
<sequence length="144" mass="15749">MVTVPVTQSEMSTTKCEPFLMDKLVMFGDSITQFAWQAGGTGAELAQIAPFKPDVTIWCSDNNLVALATGEMNPQKLYTANQIKVRGNLDKALKVEQIISHKRKQNRPGGLDSFVCIWSESPVSAPDGTKPKTIGGKRPWGVVR</sequence>
<dbReference type="GO" id="GO:0005829">
    <property type="term" value="C:cytosol"/>
    <property type="evidence" value="ECO:0007669"/>
    <property type="project" value="TreeGrafter"/>
</dbReference>
<name>A0A180GZF2_PUCT1</name>
<dbReference type="InterPro" id="IPR036527">
    <property type="entry name" value="SCP2_sterol-bd_dom_sf"/>
</dbReference>
<dbReference type="SUPFAM" id="SSF55718">
    <property type="entry name" value="SCP-like"/>
    <property type="match status" value="1"/>
</dbReference>
<feature type="domain" description="SCP2" evidence="1">
    <location>
        <begin position="51"/>
        <end position="99"/>
    </location>
</feature>
<evidence type="ECO:0000259" key="1">
    <source>
        <dbReference type="Pfam" id="PF02036"/>
    </source>
</evidence>
<dbReference type="Gene3D" id="3.30.1050.10">
    <property type="entry name" value="SCP2 sterol-binding domain"/>
    <property type="match status" value="1"/>
</dbReference>
<proteinExistence type="predicted"/>
<dbReference type="Pfam" id="PF02036">
    <property type="entry name" value="SCP2"/>
    <property type="match status" value="1"/>
</dbReference>
<keyword evidence="4" id="KW-1185">Reference proteome</keyword>
<reference evidence="3 4" key="3">
    <citation type="journal article" date="2017" name="G3 (Bethesda)">
        <title>Comparative analysis highlights variable genome content of wheat rusts and divergence of the mating loci.</title>
        <authorList>
            <person name="Cuomo C.A."/>
            <person name="Bakkeren G."/>
            <person name="Khalil H.B."/>
            <person name="Panwar V."/>
            <person name="Joly D."/>
            <person name="Linning R."/>
            <person name="Sakthikumar S."/>
            <person name="Song X."/>
            <person name="Adiconis X."/>
            <person name="Fan L."/>
            <person name="Goldberg J.M."/>
            <person name="Levin J.Z."/>
            <person name="Young S."/>
            <person name="Zeng Q."/>
            <person name="Anikster Y."/>
            <person name="Bruce M."/>
            <person name="Wang M."/>
            <person name="Yin C."/>
            <person name="McCallum B."/>
            <person name="Szabo L.J."/>
            <person name="Hulbert S."/>
            <person name="Chen X."/>
            <person name="Fellers J.P."/>
        </authorList>
    </citation>
    <scope>NUCLEOTIDE SEQUENCE</scope>
    <source>
        <strain evidence="4">Isolate 1-1 / race 1 (BBBD)</strain>
        <strain evidence="3">isolate 1-1 / race 1 (BBBD)</strain>
    </source>
</reference>